<dbReference type="RefSeq" id="WP_220161469.1">
    <property type="nucleotide sequence ID" value="NZ_CP080507.1"/>
</dbReference>
<protein>
    <submittedName>
        <fullName evidence="2">Uncharacterized protein</fullName>
    </submittedName>
</protein>
<dbReference type="Proteomes" id="UP000825051">
    <property type="component" value="Chromosome"/>
</dbReference>
<keyword evidence="1" id="KW-0812">Transmembrane</keyword>
<feature type="transmembrane region" description="Helical" evidence="1">
    <location>
        <begin position="27"/>
        <end position="45"/>
    </location>
</feature>
<dbReference type="EMBL" id="CP080507">
    <property type="protein sequence ID" value="QYM78365.1"/>
    <property type="molecule type" value="Genomic_DNA"/>
</dbReference>
<keyword evidence="3" id="KW-1185">Reference proteome</keyword>
<reference evidence="2" key="1">
    <citation type="submission" date="2021-08" db="EMBL/GenBank/DDBJ databases">
        <title>Genome of a novel bacterium of the phylum Verrucomicrobia, Oleiharenicola sp. KSB-15.</title>
        <authorList>
            <person name="Chung J.-H."/>
            <person name="Ahn J.-H."/>
            <person name="Yoon Y."/>
            <person name="Kim D.-Y."/>
            <person name="An S.-H."/>
            <person name="Park I."/>
            <person name="Yeon J."/>
        </authorList>
    </citation>
    <scope>NUCLEOTIDE SEQUENCE</scope>
    <source>
        <strain evidence="2">KSB-15</strain>
    </source>
</reference>
<sequence>MAISIGISSALAVGVFAKWFGLDRDRAFYPTVMIVITFLHVLFAAIGGEAAVLVAAGIDLGFATLAALGFKNSFWFIVTALNGHDTPSRTAKCRCGGRAFALPTT</sequence>
<gene>
    <name evidence="2" type="ORF">K0B96_13815</name>
</gene>
<organism evidence="2 3">
    <name type="scientific">Horticoccus luteus</name>
    <dbReference type="NCBI Taxonomy" id="2862869"/>
    <lineage>
        <taxon>Bacteria</taxon>
        <taxon>Pseudomonadati</taxon>
        <taxon>Verrucomicrobiota</taxon>
        <taxon>Opitutia</taxon>
        <taxon>Opitutales</taxon>
        <taxon>Opitutaceae</taxon>
        <taxon>Horticoccus</taxon>
    </lineage>
</organism>
<dbReference type="KEGG" id="ole:K0B96_13815"/>
<evidence type="ECO:0000313" key="2">
    <source>
        <dbReference type="EMBL" id="QYM78365.1"/>
    </source>
</evidence>
<accession>A0A8F9TUI3</accession>
<name>A0A8F9TUI3_9BACT</name>
<evidence type="ECO:0000256" key="1">
    <source>
        <dbReference type="SAM" id="Phobius"/>
    </source>
</evidence>
<evidence type="ECO:0000313" key="3">
    <source>
        <dbReference type="Proteomes" id="UP000825051"/>
    </source>
</evidence>
<dbReference type="AlphaFoldDB" id="A0A8F9TUI3"/>
<keyword evidence="1" id="KW-1133">Transmembrane helix</keyword>
<proteinExistence type="predicted"/>
<keyword evidence="1" id="KW-0472">Membrane</keyword>